<dbReference type="GeneID" id="13444406"/>
<feature type="compositionally biased region" description="Acidic residues" evidence="2">
    <location>
        <begin position="61"/>
        <end position="70"/>
    </location>
</feature>
<dbReference type="OMA" id="AVACKQF"/>
<dbReference type="InterPro" id="IPR016024">
    <property type="entry name" value="ARM-type_fold"/>
</dbReference>
<organism evidence="4 6">
    <name type="scientific">Neospora caninum (strain Liverpool)</name>
    <dbReference type="NCBI Taxonomy" id="572307"/>
    <lineage>
        <taxon>Eukaryota</taxon>
        <taxon>Sar</taxon>
        <taxon>Alveolata</taxon>
        <taxon>Apicomplexa</taxon>
        <taxon>Conoidasida</taxon>
        <taxon>Coccidia</taxon>
        <taxon>Eucoccidiorida</taxon>
        <taxon>Eimeriorina</taxon>
        <taxon>Sarcocystidae</taxon>
        <taxon>Neospora</taxon>
    </lineage>
</organism>
<reference evidence="5" key="4">
    <citation type="journal article" date="2015" name="PLoS ONE">
        <title>Comprehensive Evaluation of Toxoplasma gondii VEG and Neospora caninum LIV Genomes with Tachyzoite Stage Transcriptome and Proteome Defines Novel Transcript Features.</title>
        <authorList>
            <person name="Ramaprasad A."/>
            <person name="Mourier T."/>
            <person name="Naeem R."/>
            <person name="Malas T.B."/>
            <person name="Moussa E."/>
            <person name="Panigrahi A."/>
            <person name="Vermont S.J."/>
            <person name="Otto T.D."/>
            <person name="Wastling J."/>
            <person name="Pain A."/>
        </authorList>
    </citation>
    <scope>NUCLEOTIDE SEQUENCE</scope>
    <source>
        <strain evidence="5">Liverpool</strain>
    </source>
</reference>
<dbReference type="InterPro" id="IPR012978">
    <property type="entry name" value="HEAT_RRP12"/>
</dbReference>
<reference evidence="4" key="1">
    <citation type="submission" date="2011-02" db="EMBL/GenBank/DDBJ databases">
        <authorList>
            <person name="Aslett M."/>
        </authorList>
    </citation>
    <scope>NUCLEOTIDE SEQUENCE</scope>
    <source>
        <strain evidence="4">Liverpool</strain>
    </source>
</reference>
<proteinExistence type="inferred from homology"/>
<evidence type="ECO:0000313" key="4">
    <source>
        <dbReference type="EMBL" id="CBZ52405.1"/>
    </source>
</evidence>
<dbReference type="RefSeq" id="XP_003882437.1">
    <property type="nucleotide sequence ID" value="XM_003882388.1"/>
</dbReference>
<accession>F0VFB1</accession>
<protein>
    <recommendedName>
        <fullName evidence="3">RRP12 HEAT domain-containing protein</fullName>
    </recommendedName>
</protein>
<feature type="domain" description="RRP12 HEAT" evidence="3">
    <location>
        <begin position="896"/>
        <end position="1035"/>
    </location>
</feature>
<feature type="compositionally biased region" description="Basic residues" evidence="2">
    <location>
        <begin position="1885"/>
        <end position="1901"/>
    </location>
</feature>
<reference evidence="4" key="2">
    <citation type="submission" date="2011-03" db="EMBL/GenBank/DDBJ databases">
        <title>Comparative genomics and transcriptomics of Neospora caninum and Toxoplasma gondii.</title>
        <authorList>
            <person name="Reid A.J."/>
            <person name="Sohal A."/>
            <person name="Harris D."/>
            <person name="Quail M."/>
            <person name="Sanders M."/>
            <person name="Berriman M."/>
            <person name="Wastling J.M."/>
            <person name="Pain A."/>
        </authorList>
    </citation>
    <scope>NUCLEOTIDE SEQUENCE</scope>
    <source>
        <strain evidence="4">Liverpool</strain>
    </source>
</reference>
<evidence type="ECO:0000259" key="3">
    <source>
        <dbReference type="Pfam" id="PF08161"/>
    </source>
</evidence>
<feature type="compositionally biased region" description="Basic and acidic residues" evidence="2">
    <location>
        <begin position="1824"/>
        <end position="1836"/>
    </location>
</feature>
<reference evidence="6" key="3">
    <citation type="journal article" date="2012" name="PLoS Pathog.">
        <title>Comparative genomics of the apicomplexan parasites Toxoplasma gondii and Neospora caninum: Coccidia differing in host range and transmission strategy.</title>
        <authorList>
            <person name="Reid A.J."/>
            <person name="Vermont S.J."/>
            <person name="Cotton J.A."/>
            <person name="Harris D."/>
            <person name="Hill-Cawthorne G.A."/>
            <person name="Konen-Waisman S."/>
            <person name="Latham S.M."/>
            <person name="Mourier T."/>
            <person name="Norton R."/>
            <person name="Quail M.A."/>
            <person name="Sanders M."/>
            <person name="Shanmugam D."/>
            <person name="Sohal A."/>
            <person name="Wasmuth J.D."/>
            <person name="Brunk B."/>
            <person name="Grigg M.E."/>
            <person name="Howard J.C."/>
            <person name="Parkinson J."/>
            <person name="Roos D.S."/>
            <person name="Trees A.J."/>
            <person name="Berriman M."/>
            <person name="Pain A."/>
            <person name="Wastling J.M."/>
        </authorList>
    </citation>
    <scope>NUCLEOTIDE SEQUENCE [LARGE SCALE GENOMIC DNA]</scope>
    <source>
        <strain evidence="6">Liverpool</strain>
    </source>
</reference>
<dbReference type="SUPFAM" id="SSF48371">
    <property type="entry name" value="ARM repeat"/>
    <property type="match status" value="1"/>
</dbReference>
<dbReference type="OrthoDB" id="331288at2759"/>
<dbReference type="EMBL" id="FR823388">
    <property type="protein sequence ID" value="CBZ52405.1"/>
    <property type="molecule type" value="Genomic_DNA"/>
</dbReference>
<feature type="compositionally biased region" description="Low complexity" evidence="2">
    <location>
        <begin position="16"/>
        <end position="28"/>
    </location>
</feature>
<dbReference type="eggNOG" id="KOG1248">
    <property type="taxonomic scope" value="Eukaryota"/>
</dbReference>
<feature type="region of interest" description="Disordered" evidence="2">
    <location>
        <begin position="559"/>
        <end position="585"/>
    </location>
</feature>
<dbReference type="EMBL" id="LN714481">
    <property type="protein sequence ID" value="CEL66377.1"/>
    <property type="molecule type" value="Genomic_DNA"/>
</dbReference>
<evidence type="ECO:0000256" key="2">
    <source>
        <dbReference type="SAM" id="MobiDB-lite"/>
    </source>
</evidence>
<feature type="compositionally biased region" description="Basic and acidic residues" evidence="2">
    <location>
        <begin position="1022"/>
        <end position="1036"/>
    </location>
</feature>
<feature type="compositionally biased region" description="Acidic residues" evidence="2">
    <location>
        <begin position="1589"/>
        <end position="1602"/>
    </location>
</feature>
<feature type="region of interest" description="Disordered" evidence="2">
    <location>
        <begin position="1868"/>
        <end position="1901"/>
    </location>
</feature>
<dbReference type="Proteomes" id="UP000007494">
    <property type="component" value="Chromosome VIIa"/>
</dbReference>
<sequence length="1901" mass="207606">MGTQKAPARLRGQKTASVSAWSLPSVSSSSDDAAVATLLRERQVFRRTEELLRKRAQEAETPQDEGDDMDNVSSQKRDEEDDFLLTTSEHAVGGSSLLLVRCSPFDAGAALDCLDLLRQGVDGQTAPTAHSKGVQTSLLSTSLHTLLVCVCKEAASGAEAPDNERTRRITTGLSLLFALLVDEGLPQSPSERHRMCHEDAALLDSLLKAIEAVSTFLRCASPRPLLLLLHALRRIYVPSQGSDEKDPATCGCLPTRAVWACLLRLLTEDPRASVRWLARQVALHLLRLATECASEASTAPLASNRKPTKALESLQTCMGVLDRWVRRLDFTVVPETLAARASTGLGTSGEAAHGASVPASTRLQRSLPFFHRCLPPLLCLENTQAESEKRRAGAAQSAASLPQPPHKAAEALCIRLAFLSRRAGRTPAAADALRCVASVIRDVRRFRGFREGANTSADASASGRSVETKGKAGDACSEARPATSGSAFSLTVQLLPALLQQQRAQGTQRGLWDELGERGKGSAPVSHGAVQYATAWLDAVTATTAALMHWAGEAREAWKAPEEGEAQGGSFRGGASETSGATTRDAETLDETLLLQQLEKLSLGGGDSDARIKSVVKESEALPRSSGSDASVSASSFRLSICMQAVERVFRSLRRVLETEADPSIVGAASVAGRRLIEASGVASVPAFPSSVSFCLSLLHFRHKRRLPEGLEASRALFAALEAVACKQFLDCTLHPELDRFRRPAGPGSETGNTSSVSHDFDGKCLPQFLHQFLEIYRPCFKPLLRQVVGMLAVVETGEEPERSEESHEKKRTERKKTVEEIFGLAKDNPARTDLQRHDLLPYRGRIRLAFSAALRAFKARTVLTDPQLLPIRSRIPISGDLSPQQLAFLLERCPVTNAWALPLLPRLLGRDELRFFSAHFLPLARLLQQQTAVKAKKNPLEARELCRVGQQLWSLLPGFSCDPIDLATGVAENDFSLMKNMIQFLHDPVLREEICATIRNLSNAALVESEKERITDDEDEDKNKNEQERDDAEKDVMSVLCRATKPGGRQSMQACGPQLMGFLVVRFLQVHKISLKKEEETAGERALAAMLLGEKEDLEQLTQSAKMKATQHLLGAIRAYAPLCPPDLLHANVRRFTSAFLRRANEAAGLSASTPPAPVTMGVAECSALVDITDALHPFLPSSVGLEVFDSLRTLVAACAQGLERAAATPAEQNANLAGTNAQWKTPTGAPRTDDRVVLRALLRRGYKALKHVLERSACSSSSSSLAGISASGPSCFLGQQELESLWEIVVKARTVSCGTAAEKPRLGCLRAFVGFLTLAAQTARDGQEPAGTKAFWESFLVDRVFPTVVPEIILSLKNLNRLVRETAFSSLSALCEACDGDSAKLSRLAVLIATGLGGNTGITARGGGAEPPILKTAAVLALSRIVFSYGDQMDDALVQQISEVVLLLLQDRDKQVFLAALRFARVIAHVLDGPALERFLPAMLSVLNSRHAIRAKMKIRRLIEKLLKKLGEGSVQEAFPSEHLPLLRHLQKSVRKQQLRELLVNKALHEGLSWDELDFKHGIDDENEHTNGRGKRGKKENDAFSEIMDEDDEEDEDDEDRPLSGKKAAARKRRANTQSLGEEDEEVEDTEKKDSATSFSPMKQLLDAFEEEDDSDTEGRRNRNRKRTRATSGDASTEGVMLLEDSAGELPLDFCSAAAAHRVILNQPLAKHRRRILPEAERNKVANLTWNEEGRLVIPENEDEEDDRDPGFTIGKVSSAAAGPNAGRGAEKKSSSPSALAKNRKVAQQGVQRKNLSCLAARREAMKSAREERRRGHFVQKSGDEFKAKKARGDVKQNNKVEPFAYIRLNRVMLREKHRPQALQSLATLVKKKKRVAGEKGKSKTGVRKPMSKTRKSRR</sequence>
<feature type="region of interest" description="Disordered" evidence="2">
    <location>
        <begin position="1567"/>
        <end position="1681"/>
    </location>
</feature>
<evidence type="ECO:0000313" key="6">
    <source>
        <dbReference type="Proteomes" id="UP000007494"/>
    </source>
</evidence>
<evidence type="ECO:0000256" key="1">
    <source>
        <dbReference type="ARBA" id="ARBA00007690"/>
    </source>
</evidence>
<dbReference type="Gene3D" id="1.25.10.10">
    <property type="entry name" value="Leucine-rich Repeat Variant"/>
    <property type="match status" value="1"/>
</dbReference>
<keyword evidence="6" id="KW-1185">Reference proteome</keyword>
<dbReference type="InterPro" id="IPR052087">
    <property type="entry name" value="RRP12"/>
</dbReference>
<dbReference type="VEuPathDB" id="ToxoDB:NCLIV_021940"/>
<feature type="region of interest" description="Disordered" evidence="2">
    <location>
        <begin position="1738"/>
        <end position="1796"/>
    </location>
</feature>
<dbReference type="Pfam" id="PF08161">
    <property type="entry name" value="RRP12_HEAT"/>
    <property type="match status" value="1"/>
</dbReference>
<dbReference type="PANTHER" id="PTHR48287:SF1">
    <property type="entry name" value="ARM REPEAT SUPERFAMILY PROTEIN"/>
    <property type="match status" value="1"/>
</dbReference>
<feature type="region of interest" description="Disordered" evidence="2">
    <location>
        <begin position="1"/>
        <end position="28"/>
    </location>
</feature>
<name>F0VFB1_NEOCL</name>
<evidence type="ECO:0000313" key="5">
    <source>
        <dbReference type="EMBL" id="CEL66377.1"/>
    </source>
</evidence>
<dbReference type="InParanoid" id="F0VFB1"/>
<feature type="region of interest" description="Disordered" evidence="2">
    <location>
        <begin position="1809"/>
        <end position="1836"/>
    </location>
</feature>
<feature type="region of interest" description="Disordered" evidence="2">
    <location>
        <begin position="50"/>
        <end position="81"/>
    </location>
</feature>
<dbReference type="GO" id="GO:0005634">
    <property type="term" value="C:nucleus"/>
    <property type="evidence" value="ECO:0007669"/>
    <property type="project" value="UniProtKB-SubCell"/>
</dbReference>
<dbReference type="InterPro" id="IPR011989">
    <property type="entry name" value="ARM-like"/>
</dbReference>
<feature type="region of interest" description="Disordered" evidence="2">
    <location>
        <begin position="1010"/>
        <end position="1036"/>
    </location>
</feature>
<gene>
    <name evidence="5" type="ORF">BN1204_021940</name>
    <name evidence="4" type="ORF">NCLIV_021940</name>
</gene>
<comment type="similarity">
    <text evidence="1">Belongs to the RRP12 family.</text>
</comment>
<dbReference type="PANTHER" id="PTHR48287">
    <property type="entry name" value="ARM REPEAT SUPERFAMILY PROTEIN"/>
    <property type="match status" value="1"/>
</dbReference>